<keyword evidence="10" id="KW-0998">Cell outer membrane</keyword>
<dbReference type="InterPro" id="IPR033900">
    <property type="entry name" value="Gram_neg_porin_domain"/>
</dbReference>
<organism evidence="13 14">
    <name type="scientific">Paraburkholderia ferrariae</name>
    <dbReference type="NCBI Taxonomy" id="386056"/>
    <lineage>
        <taxon>Bacteria</taxon>
        <taxon>Pseudomonadati</taxon>
        <taxon>Pseudomonadota</taxon>
        <taxon>Betaproteobacteria</taxon>
        <taxon>Burkholderiales</taxon>
        <taxon>Burkholderiaceae</taxon>
        <taxon>Paraburkholderia</taxon>
    </lineage>
</organism>
<comment type="subunit">
    <text evidence="2">Homotrimer.</text>
</comment>
<evidence type="ECO:0000313" key="14">
    <source>
        <dbReference type="Proteomes" id="UP001489897"/>
    </source>
</evidence>
<evidence type="ECO:0000256" key="2">
    <source>
        <dbReference type="ARBA" id="ARBA00011233"/>
    </source>
</evidence>
<dbReference type="Pfam" id="PF13609">
    <property type="entry name" value="Porin_4"/>
    <property type="match status" value="1"/>
</dbReference>
<feature type="chain" id="PRO_5046749106" evidence="11">
    <location>
        <begin position="28"/>
        <end position="361"/>
    </location>
</feature>
<keyword evidence="6 11" id="KW-0732">Signal</keyword>
<keyword evidence="4" id="KW-1134">Transmembrane beta strand</keyword>
<dbReference type="InterPro" id="IPR001702">
    <property type="entry name" value="Porin_Gram-ve"/>
</dbReference>
<feature type="domain" description="Porin" evidence="12">
    <location>
        <begin position="18"/>
        <end position="330"/>
    </location>
</feature>
<evidence type="ECO:0000256" key="11">
    <source>
        <dbReference type="SAM" id="SignalP"/>
    </source>
</evidence>
<evidence type="ECO:0000256" key="3">
    <source>
        <dbReference type="ARBA" id="ARBA00022448"/>
    </source>
</evidence>
<accession>A0ABU9RYU4</accession>
<evidence type="ECO:0000256" key="10">
    <source>
        <dbReference type="ARBA" id="ARBA00023237"/>
    </source>
</evidence>
<sequence>MSSSYRRKRIAVVVGTLLGTIGTAAHAQSSVTLFGIADSAILYTSKTLDLANGHNAGHQFSLITGGLAPSVFGLKGVEDLGGGMKAIFELESGIDLSTGALTDSNGNLFGRQAWIGLTGGFGTVKAGVQYSPFALSLIATDPRNVSYFGSGVPLYISNVFVTGIFNSNSISYTSPMIAGLQGSAMLALGGAAGDFQAGRQYSASLNYTLGPFMVSAAMYSGNSGGTAATTPVPSTVAFSGRTIGASYRIGDLTMKASFINFKTAGSFDNRIYGGGLSYRVTPATNIDAGVWYTSDGNDTSNHSIMAASGLTYNLSKATALYTQLGYVYNHGRMNTGLSTNGALFGVAGSTVGVAAGIRHIF</sequence>
<dbReference type="PANTHER" id="PTHR34501">
    <property type="entry name" value="PROTEIN YDDL-RELATED"/>
    <property type="match status" value="1"/>
</dbReference>
<evidence type="ECO:0000256" key="7">
    <source>
        <dbReference type="ARBA" id="ARBA00023065"/>
    </source>
</evidence>
<comment type="subcellular location">
    <subcellularLocation>
        <location evidence="1">Cell outer membrane</location>
        <topology evidence="1">Multi-pass membrane protein</topology>
    </subcellularLocation>
</comment>
<name>A0ABU9RYU4_9BURK</name>
<comment type="caution">
    <text evidence="13">The sequence shown here is derived from an EMBL/GenBank/DDBJ whole genome shotgun (WGS) entry which is preliminary data.</text>
</comment>
<evidence type="ECO:0000256" key="6">
    <source>
        <dbReference type="ARBA" id="ARBA00022729"/>
    </source>
</evidence>
<evidence type="ECO:0000256" key="9">
    <source>
        <dbReference type="ARBA" id="ARBA00023136"/>
    </source>
</evidence>
<dbReference type="RefSeq" id="WP_342949263.1">
    <property type="nucleotide sequence ID" value="NZ_JAYMRV010000011.1"/>
</dbReference>
<dbReference type="PRINTS" id="PR00182">
    <property type="entry name" value="ECOLNEIPORIN"/>
</dbReference>
<dbReference type="SUPFAM" id="SSF56935">
    <property type="entry name" value="Porins"/>
    <property type="match status" value="1"/>
</dbReference>
<dbReference type="Gene3D" id="2.40.160.10">
    <property type="entry name" value="Porin"/>
    <property type="match status" value="1"/>
</dbReference>
<dbReference type="InterPro" id="IPR002299">
    <property type="entry name" value="Porin_Neis"/>
</dbReference>
<feature type="signal peptide" evidence="11">
    <location>
        <begin position="1"/>
        <end position="27"/>
    </location>
</feature>
<dbReference type="EMBL" id="JAYMRV010000011">
    <property type="protein sequence ID" value="MEM5425235.1"/>
    <property type="molecule type" value="Genomic_DNA"/>
</dbReference>
<keyword evidence="5" id="KW-0812">Transmembrane</keyword>
<keyword evidence="3" id="KW-0813">Transport</keyword>
<evidence type="ECO:0000313" key="13">
    <source>
        <dbReference type="EMBL" id="MEM5425235.1"/>
    </source>
</evidence>
<evidence type="ECO:0000256" key="1">
    <source>
        <dbReference type="ARBA" id="ARBA00004571"/>
    </source>
</evidence>
<evidence type="ECO:0000256" key="8">
    <source>
        <dbReference type="ARBA" id="ARBA00023114"/>
    </source>
</evidence>
<evidence type="ECO:0000259" key="12">
    <source>
        <dbReference type="Pfam" id="PF13609"/>
    </source>
</evidence>
<keyword evidence="7" id="KW-0406">Ion transport</keyword>
<keyword evidence="8" id="KW-0626">Porin</keyword>
<dbReference type="PANTHER" id="PTHR34501:SF9">
    <property type="entry name" value="MAJOR OUTER MEMBRANE PROTEIN P.IA"/>
    <property type="match status" value="1"/>
</dbReference>
<evidence type="ECO:0000256" key="5">
    <source>
        <dbReference type="ARBA" id="ARBA00022692"/>
    </source>
</evidence>
<keyword evidence="9" id="KW-0472">Membrane</keyword>
<dbReference type="InterPro" id="IPR023614">
    <property type="entry name" value="Porin_dom_sf"/>
</dbReference>
<dbReference type="InterPro" id="IPR050298">
    <property type="entry name" value="Gram-neg_bact_OMP"/>
</dbReference>
<dbReference type="PRINTS" id="PR00184">
    <property type="entry name" value="NEISSPPORIN"/>
</dbReference>
<proteinExistence type="predicted"/>
<dbReference type="Proteomes" id="UP001489897">
    <property type="component" value="Unassembled WGS sequence"/>
</dbReference>
<protein>
    <submittedName>
        <fullName evidence="13">Porin</fullName>
    </submittedName>
</protein>
<gene>
    <name evidence="13" type="ORF">VSR73_29720</name>
</gene>
<keyword evidence="14" id="KW-1185">Reference proteome</keyword>
<dbReference type="CDD" id="cd00342">
    <property type="entry name" value="gram_neg_porins"/>
    <property type="match status" value="1"/>
</dbReference>
<reference evidence="13 14" key="1">
    <citation type="submission" date="2024-01" db="EMBL/GenBank/DDBJ databases">
        <title>The diversity of rhizobia nodulating Mimosa spp. in eleven states of Brazil covering several biomes is determined by host plant, location, and edaphic factors.</title>
        <authorList>
            <person name="Rouws L."/>
            <person name="Barauna A."/>
            <person name="Beukes C."/>
            <person name="De Faria S.M."/>
            <person name="Gross E."/>
            <person name="Dos Reis Junior F.B."/>
            <person name="Simon M."/>
            <person name="Maluk M."/>
            <person name="Odee D.W."/>
            <person name="Kenicer G."/>
            <person name="Young J.P.W."/>
            <person name="Reis V.M."/>
            <person name="Zilli J."/>
            <person name="James E.K."/>
        </authorList>
    </citation>
    <scope>NUCLEOTIDE SEQUENCE [LARGE SCALE GENOMIC DNA]</scope>
    <source>
        <strain evidence="13 14">JPY167</strain>
    </source>
</reference>
<evidence type="ECO:0000256" key="4">
    <source>
        <dbReference type="ARBA" id="ARBA00022452"/>
    </source>
</evidence>